<feature type="region of interest" description="Disordered" evidence="3">
    <location>
        <begin position="1"/>
        <end position="25"/>
    </location>
</feature>
<dbReference type="RefSeq" id="XP_020917491.1">
    <property type="nucleotide sequence ID" value="XM_021061832.1"/>
</dbReference>
<dbReference type="AlphaFoldDB" id="A0A913YAW9"/>
<dbReference type="PANTHER" id="PTHR12828:SF3">
    <property type="entry name" value="PROTEASOME MATURATION PROTEIN"/>
    <property type="match status" value="1"/>
</dbReference>
<comment type="similarity">
    <text evidence="2">Belongs to the POMP/UMP1 family.</text>
</comment>
<sequence length="142" mass="15680">MADNMKSPTILPKSDGASEVTTTQGLYGVPDRLRTGLSNVKDQIKDSHPLEFTEMNYTKNQQALDMRMLRNTQGLHAPLRLQMECAVTSKIQRLPCLPSSMIALDTLMGSDDSIGFEDILGAPGDLETMGDIHSIMERKHGF</sequence>
<dbReference type="GO" id="GO:0005737">
    <property type="term" value="C:cytoplasm"/>
    <property type="evidence" value="ECO:0007669"/>
    <property type="project" value="TreeGrafter"/>
</dbReference>
<accession>A0A913YAW9</accession>
<dbReference type="PANTHER" id="PTHR12828">
    <property type="entry name" value="PROTEASOME MATURATION PROTEIN UMP1"/>
    <property type="match status" value="1"/>
</dbReference>
<evidence type="ECO:0000256" key="3">
    <source>
        <dbReference type="SAM" id="MobiDB-lite"/>
    </source>
</evidence>
<dbReference type="GeneID" id="110254790"/>
<evidence type="ECO:0008006" key="6">
    <source>
        <dbReference type="Google" id="ProtNLM"/>
    </source>
</evidence>
<reference evidence="4" key="1">
    <citation type="submission" date="2022-11" db="UniProtKB">
        <authorList>
            <consortium name="EnsemblMetazoa"/>
        </authorList>
    </citation>
    <scope>IDENTIFICATION</scope>
</reference>
<dbReference type="KEGG" id="epa:110254790"/>
<evidence type="ECO:0000256" key="2">
    <source>
        <dbReference type="ARBA" id="ARBA00043974"/>
    </source>
</evidence>
<dbReference type="Proteomes" id="UP000887567">
    <property type="component" value="Unplaced"/>
</dbReference>
<dbReference type="InterPro" id="IPR008012">
    <property type="entry name" value="Ump1"/>
</dbReference>
<dbReference type="GO" id="GO:0043248">
    <property type="term" value="P:proteasome assembly"/>
    <property type="evidence" value="ECO:0007669"/>
    <property type="project" value="InterPro"/>
</dbReference>
<dbReference type="GO" id="GO:0005634">
    <property type="term" value="C:nucleus"/>
    <property type="evidence" value="ECO:0007669"/>
    <property type="project" value="TreeGrafter"/>
</dbReference>
<protein>
    <recommendedName>
        <fullName evidence="6">Proteasome maturation factor UMP1</fullName>
    </recommendedName>
</protein>
<dbReference type="OMA" id="HADMEKK"/>
<organism evidence="4 5">
    <name type="scientific">Exaiptasia diaphana</name>
    <name type="common">Tropical sea anemone</name>
    <name type="synonym">Aiptasia pulchella</name>
    <dbReference type="NCBI Taxonomy" id="2652724"/>
    <lineage>
        <taxon>Eukaryota</taxon>
        <taxon>Metazoa</taxon>
        <taxon>Cnidaria</taxon>
        <taxon>Anthozoa</taxon>
        <taxon>Hexacorallia</taxon>
        <taxon>Actiniaria</taxon>
        <taxon>Aiptasiidae</taxon>
        <taxon>Exaiptasia</taxon>
    </lineage>
</organism>
<proteinExistence type="inferred from homology"/>
<dbReference type="OrthoDB" id="15001at2759"/>
<dbReference type="Pfam" id="PF05348">
    <property type="entry name" value="UMP1"/>
    <property type="match status" value="1"/>
</dbReference>
<name>A0A913YAW9_EXADI</name>
<keyword evidence="1" id="KW-0143">Chaperone</keyword>
<evidence type="ECO:0000313" key="4">
    <source>
        <dbReference type="EnsemblMetazoa" id="XP_020917491.1"/>
    </source>
</evidence>
<evidence type="ECO:0000256" key="1">
    <source>
        <dbReference type="ARBA" id="ARBA00023186"/>
    </source>
</evidence>
<keyword evidence="5" id="KW-1185">Reference proteome</keyword>
<evidence type="ECO:0000313" key="5">
    <source>
        <dbReference type="Proteomes" id="UP000887567"/>
    </source>
</evidence>
<dbReference type="EnsemblMetazoa" id="XM_021061832.1">
    <property type="protein sequence ID" value="XP_020917491.1"/>
    <property type="gene ID" value="LOC110254790"/>
</dbReference>